<keyword evidence="2" id="KW-1185">Reference proteome</keyword>
<evidence type="ECO:0000313" key="2">
    <source>
        <dbReference type="Proteomes" id="UP001235720"/>
    </source>
</evidence>
<protein>
    <recommendedName>
        <fullName evidence="3">CdiI immunity protein domain-containing protein</fullName>
    </recommendedName>
</protein>
<sequence>MVNIIGGLFYQGWYEDRSADETLELAFAYRPLAEREAIVCEIDGLLAALPTTEDVEGFFLSFNVDIDFRRDFGGDVRAWLEAARGVVRGFAS</sequence>
<proteinExistence type="predicted"/>
<gene>
    <name evidence="1" type="ORF">QUG98_02590</name>
</gene>
<organism evidence="1 2">
    <name type="scientific">Curtobacterium subtropicum</name>
    <dbReference type="NCBI Taxonomy" id="3055138"/>
    <lineage>
        <taxon>Bacteria</taxon>
        <taxon>Bacillati</taxon>
        <taxon>Actinomycetota</taxon>
        <taxon>Actinomycetes</taxon>
        <taxon>Micrococcales</taxon>
        <taxon>Microbacteriaceae</taxon>
        <taxon>Curtobacterium</taxon>
    </lineage>
</organism>
<reference evidence="1 2" key="1">
    <citation type="submission" date="2023-06" db="EMBL/GenBank/DDBJ databases">
        <authorList>
            <person name="Feng G."/>
            <person name="Li J."/>
            <person name="Zhu H."/>
        </authorList>
    </citation>
    <scope>NUCLEOTIDE SEQUENCE [LARGE SCALE GENOMIC DNA]</scope>
    <source>
        <strain evidence="1 2">RHCJP20</strain>
    </source>
</reference>
<accession>A0ABT7TCM9</accession>
<dbReference type="Proteomes" id="UP001235720">
    <property type="component" value="Unassembled WGS sequence"/>
</dbReference>
<evidence type="ECO:0008006" key="3">
    <source>
        <dbReference type="Google" id="ProtNLM"/>
    </source>
</evidence>
<name>A0ABT7TCM9_9MICO</name>
<comment type="caution">
    <text evidence="1">The sequence shown here is derived from an EMBL/GenBank/DDBJ whole genome shotgun (WGS) entry which is preliminary data.</text>
</comment>
<dbReference type="RefSeq" id="WP_289469064.1">
    <property type="nucleotide sequence ID" value="NZ_JAUCMM010000001.1"/>
</dbReference>
<evidence type="ECO:0000313" key="1">
    <source>
        <dbReference type="EMBL" id="MDM7887331.1"/>
    </source>
</evidence>
<dbReference type="EMBL" id="JAUCMM010000001">
    <property type="protein sequence ID" value="MDM7887331.1"/>
    <property type="molecule type" value="Genomic_DNA"/>
</dbReference>